<dbReference type="InterPro" id="IPR039421">
    <property type="entry name" value="Type_1_exporter"/>
</dbReference>
<feature type="transmembrane region" description="Helical" evidence="8">
    <location>
        <begin position="169"/>
        <end position="186"/>
    </location>
</feature>
<dbReference type="Gene3D" id="3.40.50.300">
    <property type="entry name" value="P-loop containing nucleotide triphosphate hydrolases"/>
    <property type="match status" value="1"/>
</dbReference>
<evidence type="ECO:0000256" key="5">
    <source>
        <dbReference type="ARBA" id="ARBA00022840"/>
    </source>
</evidence>
<dbReference type="CDD" id="cd18565">
    <property type="entry name" value="ABC_6TM_exporter_like"/>
    <property type="match status" value="1"/>
</dbReference>
<dbReference type="RefSeq" id="WP_174703048.1">
    <property type="nucleotide sequence ID" value="NZ_JABURA010000002.1"/>
</dbReference>
<evidence type="ECO:0000256" key="7">
    <source>
        <dbReference type="ARBA" id="ARBA00023136"/>
    </source>
</evidence>
<dbReference type="InterPro" id="IPR036640">
    <property type="entry name" value="ABC1_TM_sf"/>
</dbReference>
<feature type="domain" description="ABC transmembrane type-1" evidence="10">
    <location>
        <begin position="36"/>
        <end position="340"/>
    </location>
</feature>
<accession>A0A8J8GQ87</accession>
<evidence type="ECO:0000256" key="6">
    <source>
        <dbReference type="ARBA" id="ARBA00022989"/>
    </source>
</evidence>
<dbReference type="InterPro" id="IPR003593">
    <property type="entry name" value="AAA+_ATPase"/>
</dbReference>
<dbReference type="GO" id="GO:0005524">
    <property type="term" value="F:ATP binding"/>
    <property type="evidence" value="ECO:0007669"/>
    <property type="project" value="UniProtKB-KW"/>
</dbReference>
<evidence type="ECO:0000259" key="9">
    <source>
        <dbReference type="PROSITE" id="PS50893"/>
    </source>
</evidence>
<dbReference type="InterPro" id="IPR017871">
    <property type="entry name" value="ABC_transporter-like_CS"/>
</dbReference>
<evidence type="ECO:0000313" key="12">
    <source>
        <dbReference type="Proteomes" id="UP000728647"/>
    </source>
</evidence>
<comment type="subcellular location">
    <subcellularLocation>
        <location evidence="1">Membrane</location>
        <topology evidence="1">Multi-pass membrane protein</topology>
    </subcellularLocation>
</comment>
<dbReference type="PROSITE" id="PS50893">
    <property type="entry name" value="ABC_TRANSPORTER_2"/>
    <property type="match status" value="1"/>
</dbReference>
<keyword evidence="6 8" id="KW-1133">Transmembrane helix</keyword>
<dbReference type="Pfam" id="PF00664">
    <property type="entry name" value="ABC_membrane"/>
    <property type="match status" value="1"/>
</dbReference>
<dbReference type="AlphaFoldDB" id="A0A8J8GQ87"/>
<evidence type="ECO:0000256" key="3">
    <source>
        <dbReference type="ARBA" id="ARBA00022692"/>
    </source>
</evidence>
<dbReference type="PROSITE" id="PS00211">
    <property type="entry name" value="ABC_TRANSPORTER_1"/>
    <property type="match status" value="1"/>
</dbReference>
<keyword evidence="7 8" id="KW-0472">Membrane</keyword>
<evidence type="ECO:0000256" key="2">
    <source>
        <dbReference type="ARBA" id="ARBA00022448"/>
    </source>
</evidence>
<dbReference type="GO" id="GO:0016020">
    <property type="term" value="C:membrane"/>
    <property type="evidence" value="ECO:0007669"/>
    <property type="project" value="UniProtKB-SubCell"/>
</dbReference>
<dbReference type="EMBL" id="JABURA010000002">
    <property type="protein sequence ID" value="NUB93378.1"/>
    <property type="molecule type" value="Genomic_DNA"/>
</dbReference>
<dbReference type="SUPFAM" id="SSF52540">
    <property type="entry name" value="P-loop containing nucleoside triphosphate hydrolases"/>
    <property type="match status" value="1"/>
</dbReference>
<comment type="caution">
    <text evidence="11">The sequence shown here is derived from an EMBL/GenBank/DDBJ whole genome shotgun (WGS) entry which is preliminary data.</text>
</comment>
<dbReference type="GO" id="GO:0016887">
    <property type="term" value="F:ATP hydrolysis activity"/>
    <property type="evidence" value="ECO:0007669"/>
    <property type="project" value="InterPro"/>
</dbReference>
<dbReference type="Pfam" id="PF00005">
    <property type="entry name" value="ABC_tran"/>
    <property type="match status" value="1"/>
</dbReference>
<keyword evidence="5 11" id="KW-0067">ATP-binding</keyword>
<evidence type="ECO:0000313" key="11">
    <source>
        <dbReference type="EMBL" id="NUB93378.1"/>
    </source>
</evidence>
<dbReference type="GO" id="GO:0015421">
    <property type="term" value="F:ABC-type oligopeptide transporter activity"/>
    <property type="evidence" value="ECO:0007669"/>
    <property type="project" value="TreeGrafter"/>
</dbReference>
<feature type="transmembrane region" description="Helical" evidence="8">
    <location>
        <begin position="87"/>
        <end position="110"/>
    </location>
</feature>
<evidence type="ECO:0000256" key="4">
    <source>
        <dbReference type="ARBA" id="ARBA00022741"/>
    </source>
</evidence>
<evidence type="ECO:0000259" key="10">
    <source>
        <dbReference type="PROSITE" id="PS50929"/>
    </source>
</evidence>
<keyword evidence="4" id="KW-0547">Nucleotide-binding</keyword>
<keyword evidence="3 8" id="KW-0812">Transmembrane</keyword>
<keyword evidence="2" id="KW-0813">Transport</keyword>
<dbReference type="PANTHER" id="PTHR43394:SF1">
    <property type="entry name" value="ATP-BINDING CASSETTE SUB-FAMILY B MEMBER 10, MITOCHONDRIAL"/>
    <property type="match status" value="1"/>
</dbReference>
<dbReference type="SUPFAM" id="SSF90123">
    <property type="entry name" value="ABC transporter transmembrane region"/>
    <property type="match status" value="1"/>
</dbReference>
<feature type="transmembrane region" description="Helical" evidence="8">
    <location>
        <begin position="33"/>
        <end position="59"/>
    </location>
</feature>
<evidence type="ECO:0000256" key="8">
    <source>
        <dbReference type="SAM" id="Phobius"/>
    </source>
</evidence>
<dbReference type="FunFam" id="3.40.50.300:FF:000287">
    <property type="entry name" value="Multidrug ABC transporter ATP-binding protein"/>
    <property type="match status" value="1"/>
</dbReference>
<dbReference type="InterPro" id="IPR003439">
    <property type="entry name" value="ABC_transporter-like_ATP-bd"/>
</dbReference>
<reference evidence="11" key="1">
    <citation type="submission" date="2020-06" db="EMBL/GenBank/DDBJ databases">
        <title>Haloterrigena sp. nov., an extremely halophilic archaeon isolated from a saline sediment.</title>
        <authorList>
            <person name="Liu B.-B."/>
        </authorList>
    </citation>
    <scope>NUCLEOTIDE SEQUENCE</scope>
    <source>
        <strain evidence="11">SYSU A121-1</strain>
    </source>
</reference>
<sequence>MSNREHRLEGYRDAVEWPLVRLFVRFSRERRHWFSIGLLAGLFERIASLVPPFVLGVAIDAVFNQTTGYDLPLVPDGVVPSTTEGQLWFSFALIFGCYVFTALLATVRMLSVDYFSHHLMHVVRTSTYDKMQQLDVRFFDGHEKGELMSILNNDISNFEQFFDDALTRAVRIGTVLLGITGILVYLNWQLAVVTLGAVPVLTAFTLWFMRRVEPVYDRIRSSVGGMNTRLENNLGGIHLIKTMTTESYESDRVGDVSYRYFDTNWERIKLNTLYHPGSNFITNASFAATFIIGGYWVVVGPPPLFSGTLTVGSLVTFLFMSQRFTGPLKQIALIIEQYENARASGKRVVGLMDMPVAIEDRENATELTDVDGRVEYDDVSFAYDPDEEYVLEDISFEVDPGETVAFVGPTGAGKSTVLRLLMRMYETDEGEVRIDGHDVRDVTLSSLRDAIGYVSQENYLFGGTVGENIAYGTFDATDEEVVAAAEAAQAHTFIEELPDGYDTEVGEEGVKLSGGQRQRIALARIILSDPEILVLDEATSDVDTETEMLIQRSIEEITADRTTFVIAHRLSTVRDADTILVLDDGEIVERGSHGALLERDGLYANLWKVQAGEINELPETFVERITQNN</sequence>
<feature type="transmembrane region" description="Helical" evidence="8">
    <location>
        <begin position="280"/>
        <end position="298"/>
    </location>
</feature>
<protein>
    <submittedName>
        <fullName evidence="11">ABC transporter ATP-binding protein</fullName>
    </submittedName>
</protein>
<dbReference type="InterPro" id="IPR027417">
    <property type="entry name" value="P-loop_NTPase"/>
</dbReference>
<feature type="transmembrane region" description="Helical" evidence="8">
    <location>
        <begin position="192"/>
        <end position="209"/>
    </location>
</feature>
<dbReference type="PROSITE" id="PS50929">
    <property type="entry name" value="ABC_TM1F"/>
    <property type="match status" value="1"/>
</dbReference>
<name>A0A8J8GQ87_9EURY</name>
<organism evidence="11 12">
    <name type="scientific">Haloterrigena gelatinilytica</name>
    <dbReference type="NCBI Taxonomy" id="2741724"/>
    <lineage>
        <taxon>Archaea</taxon>
        <taxon>Methanobacteriati</taxon>
        <taxon>Methanobacteriota</taxon>
        <taxon>Stenosarchaea group</taxon>
        <taxon>Halobacteria</taxon>
        <taxon>Halobacteriales</taxon>
        <taxon>Natrialbaceae</taxon>
        <taxon>Haloterrigena</taxon>
    </lineage>
</organism>
<feature type="domain" description="ABC transporter" evidence="9">
    <location>
        <begin position="374"/>
        <end position="609"/>
    </location>
</feature>
<dbReference type="SMART" id="SM00382">
    <property type="entry name" value="AAA"/>
    <property type="match status" value="1"/>
</dbReference>
<proteinExistence type="predicted"/>
<dbReference type="Proteomes" id="UP000728647">
    <property type="component" value="Unassembled WGS sequence"/>
</dbReference>
<evidence type="ECO:0000256" key="1">
    <source>
        <dbReference type="ARBA" id="ARBA00004141"/>
    </source>
</evidence>
<dbReference type="InterPro" id="IPR011527">
    <property type="entry name" value="ABC1_TM_dom"/>
</dbReference>
<dbReference type="Gene3D" id="1.20.1560.10">
    <property type="entry name" value="ABC transporter type 1, transmembrane domain"/>
    <property type="match status" value="1"/>
</dbReference>
<gene>
    <name evidence="11" type="ORF">HT576_20470</name>
</gene>
<dbReference type="PANTHER" id="PTHR43394">
    <property type="entry name" value="ATP-DEPENDENT PERMEASE MDL1, MITOCHONDRIAL"/>
    <property type="match status" value="1"/>
</dbReference>